<evidence type="ECO:0000313" key="1">
    <source>
        <dbReference type="EMBL" id="MBX40545.1"/>
    </source>
</evidence>
<name>A0A2P2NDJ7_RHIMU</name>
<protein>
    <submittedName>
        <fullName evidence="1">Uncharacterized protein</fullName>
    </submittedName>
</protein>
<proteinExistence type="predicted"/>
<sequence length="27" mass="3318">MQNVVPWLMQEEFLIIWLIAMWSPTIQ</sequence>
<accession>A0A2P2NDJ7</accession>
<dbReference type="AlphaFoldDB" id="A0A2P2NDJ7"/>
<reference evidence="1" key="1">
    <citation type="submission" date="2018-02" db="EMBL/GenBank/DDBJ databases">
        <title>Rhizophora mucronata_Transcriptome.</title>
        <authorList>
            <person name="Meera S.P."/>
            <person name="Sreeshan A."/>
            <person name="Augustine A."/>
        </authorList>
    </citation>
    <scope>NUCLEOTIDE SEQUENCE</scope>
    <source>
        <tissue evidence="1">Leaf</tissue>
    </source>
</reference>
<dbReference type="EMBL" id="GGEC01060061">
    <property type="protein sequence ID" value="MBX40545.1"/>
    <property type="molecule type" value="Transcribed_RNA"/>
</dbReference>
<organism evidence="1">
    <name type="scientific">Rhizophora mucronata</name>
    <name type="common">Asiatic mangrove</name>
    <dbReference type="NCBI Taxonomy" id="61149"/>
    <lineage>
        <taxon>Eukaryota</taxon>
        <taxon>Viridiplantae</taxon>
        <taxon>Streptophyta</taxon>
        <taxon>Embryophyta</taxon>
        <taxon>Tracheophyta</taxon>
        <taxon>Spermatophyta</taxon>
        <taxon>Magnoliopsida</taxon>
        <taxon>eudicotyledons</taxon>
        <taxon>Gunneridae</taxon>
        <taxon>Pentapetalae</taxon>
        <taxon>rosids</taxon>
        <taxon>fabids</taxon>
        <taxon>Malpighiales</taxon>
        <taxon>Rhizophoraceae</taxon>
        <taxon>Rhizophora</taxon>
    </lineage>
</organism>